<feature type="non-terminal residue" evidence="1">
    <location>
        <position position="742"/>
    </location>
</feature>
<name>A0A0M0LPX2_9EUKA</name>
<accession>A0A0M0LPX2</accession>
<reference evidence="2" key="1">
    <citation type="journal article" date="2015" name="PLoS Genet.">
        <title>Genome Sequence and Transcriptome Analyses of Chrysochromulina tobin: Metabolic Tools for Enhanced Algal Fitness in the Prominent Order Prymnesiales (Haptophyceae).</title>
        <authorList>
            <person name="Hovde B.T."/>
            <person name="Deodato C.R."/>
            <person name="Hunsperger H.M."/>
            <person name="Ryken S.A."/>
            <person name="Yost W."/>
            <person name="Jha R.K."/>
            <person name="Patterson J."/>
            <person name="Monnat R.J. Jr."/>
            <person name="Barlow S.B."/>
            <person name="Starkenburg S.R."/>
            <person name="Cattolico R.A."/>
        </authorList>
    </citation>
    <scope>NUCLEOTIDE SEQUENCE</scope>
    <source>
        <strain evidence="2">CCMP291</strain>
    </source>
</reference>
<comment type="caution">
    <text evidence="1">The sequence shown here is derived from an EMBL/GenBank/DDBJ whole genome shotgun (WGS) entry which is preliminary data.</text>
</comment>
<gene>
    <name evidence="1" type="ORF">Ctob_016675</name>
</gene>
<organism evidence="1 2">
    <name type="scientific">Chrysochromulina tobinii</name>
    <dbReference type="NCBI Taxonomy" id="1460289"/>
    <lineage>
        <taxon>Eukaryota</taxon>
        <taxon>Haptista</taxon>
        <taxon>Haptophyta</taxon>
        <taxon>Prymnesiophyceae</taxon>
        <taxon>Prymnesiales</taxon>
        <taxon>Chrysochromulinaceae</taxon>
        <taxon>Chrysochromulina</taxon>
    </lineage>
</organism>
<evidence type="ECO:0000313" key="1">
    <source>
        <dbReference type="EMBL" id="KOO52788.1"/>
    </source>
</evidence>
<evidence type="ECO:0000313" key="2">
    <source>
        <dbReference type="Proteomes" id="UP000037460"/>
    </source>
</evidence>
<dbReference type="EMBL" id="JWZX01000502">
    <property type="protein sequence ID" value="KOO52788.1"/>
    <property type="molecule type" value="Genomic_DNA"/>
</dbReference>
<dbReference type="PANTHER" id="PTHR41339:SF1">
    <property type="entry name" value="SECRETED PROTEIN"/>
    <property type="match status" value="1"/>
</dbReference>
<dbReference type="PANTHER" id="PTHR41339">
    <property type="entry name" value="LIPL48"/>
    <property type="match status" value="1"/>
</dbReference>
<keyword evidence="1" id="KW-0449">Lipoprotein</keyword>
<sequence length="742" mass="75504">DTCTNASSAAPSIVSVLPANALESLDTYLFFSSNNIIESPTAGFQILSPCTGTAPNFTNTNPLIFGDTFTETSTSPIDPRACGTAAYSNVDPVPDSWFMTTTYKGAFGSDNWLDGWSFFNLPNRPGFVSSTFTCPSAADRDDSVALCGTLSADKMLYRGALYVLTCQVFVPSGITLAIQAGVTIYASPVASGGGGAPALIIEKGGFLLAEGTATSPITFTAFNPTVSSSLSVSTDSTSADTVLETRGKWGGLILLGSAPTNVPTTTQIEGITAKTYGGTNPTESSGSLQYVRVWHGGAVVGANNEINGITFGGVGSGTVVDHCEVAYNVDDGFEFFGGTVNVKYLSVLFVGDDGFDTDQGYIGKGQFLFVIEGLTGDHSMEIDSGVGTNQDVTPRSHPAFYSFTLIGGGTGTGARTGELMHVNDGTGGKFGNGILAYPHLNGLLFEDCGSTLSYTQTLPAASVSISNPGYLYFSANNIIDTATSASQVALHTGTTAACTPADTWTAVMGAPGFAAVATTDLAGGSATFNPLPLASGLACTGTKDAAPNGDPFFSSVSCKGAFGSSTDNWLAGYSWLACSGKMVGSTCTSSAARAALAPPFVTLLPNVALVSSHYSSNTALGANISYILASQVFVQSGVTLTIPAGTTIFALPVPNGVAAPALVVVKGGMLLAAGTASSPITLTTILSESALSGSATAVTDSSSDVFALGARGKWGGLILLGNAPTNMPTTTQIEGITGYTYG</sequence>
<keyword evidence="2" id="KW-1185">Reference proteome</keyword>
<dbReference type="AlphaFoldDB" id="A0A0M0LPX2"/>
<protein>
    <submittedName>
        <fullName evidence="1">Lipoprotein</fullName>
    </submittedName>
</protein>
<feature type="non-terminal residue" evidence="1">
    <location>
        <position position="1"/>
    </location>
</feature>
<dbReference type="Proteomes" id="UP000037460">
    <property type="component" value="Unassembled WGS sequence"/>
</dbReference>
<proteinExistence type="predicted"/>